<dbReference type="EMBL" id="JAOWRF010000153">
    <property type="protein sequence ID" value="MCV3213892.1"/>
    <property type="molecule type" value="Genomic_DNA"/>
</dbReference>
<evidence type="ECO:0000313" key="1">
    <source>
        <dbReference type="EMBL" id="MCV3213892.1"/>
    </source>
</evidence>
<keyword evidence="2" id="KW-1185">Reference proteome</keyword>
<accession>A0ABT3AXN9</accession>
<reference evidence="1 2" key="1">
    <citation type="submission" date="2022-10" db="EMBL/GenBank/DDBJ databases">
        <title>Identification of biosynthetic pathway for the production of the potent trypsin inhibitor radiosumin.</title>
        <authorList>
            <person name="Fewer D.P."/>
            <person name="Delbaje E."/>
            <person name="Ouyang X."/>
            <person name="Agostino P.D."/>
            <person name="Wahlsten M."/>
            <person name="Jokela J."/>
            <person name="Permi P."/>
            <person name="Haapaniemi E."/>
            <person name="Koistinen H."/>
        </authorList>
    </citation>
    <scope>NUCLEOTIDE SEQUENCE [LARGE SCALE GENOMIC DNA]</scope>
    <source>
        <strain evidence="1 2">NIES-515</strain>
    </source>
</reference>
<sequence>MTSTLNREEYIKLLAETLPRVIDSVEEYKRLLNEVEKLMDLGENLTAEQVEVLQLLVTVIEQYEKKHYQLKAATPHDVLHELILARDLKQKDLVEIFGSSGFTSEVINGKRLFQAKALGTFFHVSPALFL</sequence>
<comment type="caution">
    <text evidence="1">The sequence shown here is derived from an EMBL/GenBank/DDBJ whole genome shotgun (WGS) entry which is preliminary data.</text>
</comment>
<gene>
    <name evidence="1" type="ORF">OGM63_10265</name>
</gene>
<protein>
    <submittedName>
        <fullName evidence="1">Transcriptional regulator</fullName>
    </submittedName>
</protein>
<dbReference type="Proteomes" id="UP001526143">
    <property type="component" value="Unassembled WGS sequence"/>
</dbReference>
<evidence type="ECO:0000313" key="2">
    <source>
        <dbReference type="Proteomes" id="UP001526143"/>
    </source>
</evidence>
<dbReference type="RefSeq" id="WP_263745417.1">
    <property type="nucleotide sequence ID" value="NZ_JAOWRF010000153.1"/>
</dbReference>
<name>A0ABT3AXN9_9CYAN</name>
<proteinExistence type="predicted"/>
<organism evidence="1 2">
    <name type="scientific">Plectonema radiosum NIES-515</name>
    <dbReference type="NCBI Taxonomy" id="2986073"/>
    <lineage>
        <taxon>Bacteria</taxon>
        <taxon>Bacillati</taxon>
        <taxon>Cyanobacteriota</taxon>
        <taxon>Cyanophyceae</taxon>
        <taxon>Oscillatoriophycideae</taxon>
        <taxon>Oscillatoriales</taxon>
        <taxon>Microcoleaceae</taxon>
        <taxon>Plectonema</taxon>
    </lineage>
</organism>